<dbReference type="PANTHER" id="PTHR22642:SF2">
    <property type="entry name" value="PROTEIN LONG AFTER FAR-RED 3"/>
    <property type="match status" value="1"/>
</dbReference>
<protein>
    <recommendedName>
        <fullName evidence="3">Amidohydrolase 3 domain-containing protein</fullName>
    </recommendedName>
</protein>
<accession>D8T049</accession>
<proteinExistence type="predicted"/>
<keyword evidence="2" id="KW-1185">Reference proteome</keyword>
<dbReference type="InParanoid" id="D8T049"/>
<evidence type="ECO:0000313" key="2">
    <source>
        <dbReference type="Proteomes" id="UP000001514"/>
    </source>
</evidence>
<dbReference type="KEGG" id="smo:SELMODRAFT_427601"/>
<dbReference type="PANTHER" id="PTHR22642">
    <property type="entry name" value="IMIDAZOLONEPROPIONASE"/>
    <property type="match status" value="1"/>
</dbReference>
<dbReference type="Proteomes" id="UP000001514">
    <property type="component" value="Unassembled WGS sequence"/>
</dbReference>
<evidence type="ECO:0000313" key="1">
    <source>
        <dbReference type="EMBL" id="EFJ09957.1"/>
    </source>
</evidence>
<dbReference type="Gene3D" id="3.20.20.140">
    <property type="entry name" value="Metal-dependent hydrolases"/>
    <property type="match status" value="1"/>
</dbReference>
<dbReference type="Gramene" id="EFJ09957">
    <property type="protein sequence ID" value="EFJ09957"/>
    <property type="gene ID" value="SELMODRAFT_427601"/>
</dbReference>
<dbReference type="HOGENOM" id="CLU_1117301_0_0_1"/>
<gene>
    <name evidence="1" type="ORF">SELMODRAFT_427601</name>
</gene>
<dbReference type="EMBL" id="GL377657">
    <property type="protein sequence ID" value="EFJ09957.1"/>
    <property type="molecule type" value="Genomic_DNA"/>
</dbReference>
<organism evidence="2">
    <name type="scientific">Selaginella moellendorffii</name>
    <name type="common">Spikemoss</name>
    <dbReference type="NCBI Taxonomy" id="88036"/>
    <lineage>
        <taxon>Eukaryota</taxon>
        <taxon>Viridiplantae</taxon>
        <taxon>Streptophyta</taxon>
        <taxon>Embryophyta</taxon>
        <taxon>Tracheophyta</taxon>
        <taxon>Lycopodiopsida</taxon>
        <taxon>Selaginellales</taxon>
        <taxon>Selaginellaceae</taxon>
        <taxon>Selaginella</taxon>
    </lineage>
</organism>
<dbReference type="AlphaFoldDB" id="D8T049"/>
<name>D8T049_SELML</name>
<evidence type="ECO:0008006" key="3">
    <source>
        <dbReference type="Google" id="ProtNLM"/>
    </source>
</evidence>
<reference evidence="1 2" key="1">
    <citation type="journal article" date="2011" name="Science">
        <title>The Selaginella genome identifies genetic changes associated with the evolution of vascular plants.</title>
        <authorList>
            <person name="Banks J.A."/>
            <person name="Nishiyama T."/>
            <person name="Hasebe M."/>
            <person name="Bowman J.L."/>
            <person name="Gribskov M."/>
            <person name="dePamphilis C."/>
            <person name="Albert V.A."/>
            <person name="Aono N."/>
            <person name="Aoyama T."/>
            <person name="Ambrose B.A."/>
            <person name="Ashton N.W."/>
            <person name="Axtell M.J."/>
            <person name="Barker E."/>
            <person name="Barker M.S."/>
            <person name="Bennetzen J.L."/>
            <person name="Bonawitz N.D."/>
            <person name="Chapple C."/>
            <person name="Cheng C."/>
            <person name="Correa L.G."/>
            <person name="Dacre M."/>
            <person name="DeBarry J."/>
            <person name="Dreyer I."/>
            <person name="Elias M."/>
            <person name="Engstrom E.M."/>
            <person name="Estelle M."/>
            <person name="Feng L."/>
            <person name="Finet C."/>
            <person name="Floyd S.K."/>
            <person name="Frommer W.B."/>
            <person name="Fujita T."/>
            <person name="Gramzow L."/>
            <person name="Gutensohn M."/>
            <person name="Harholt J."/>
            <person name="Hattori M."/>
            <person name="Heyl A."/>
            <person name="Hirai T."/>
            <person name="Hiwatashi Y."/>
            <person name="Ishikawa M."/>
            <person name="Iwata M."/>
            <person name="Karol K.G."/>
            <person name="Koehler B."/>
            <person name="Kolukisaoglu U."/>
            <person name="Kubo M."/>
            <person name="Kurata T."/>
            <person name="Lalonde S."/>
            <person name="Li K."/>
            <person name="Li Y."/>
            <person name="Litt A."/>
            <person name="Lyons E."/>
            <person name="Manning G."/>
            <person name="Maruyama T."/>
            <person name="Michael T.P."/>
            <person name="Mikami K."/>
            <person name="Miyazaki S."/>
            <person name="Morinaga S."/>
            <person name="Murata T."/>
            <person name="Mueller-Roeber B."/>
            <person name="Nelson D.R."/>
            <person name="Obara M."/>
            <person name="Oguri Y."/>
            <person name="Olmstead R.G."/>
            <person name="Onodera N."/>
            <person name="Petersen B.L."/>
            <person name="Pils B."/>
            <person name="Prigge M."/>
            <person name="Rensing S.A."/>
            <person name="Riano-Pachon D.M."/>
            <person name="Roberts A.W."/>
            <person name="Sato Y."/>
            <person name="Scheller H.V."/>
            <person name="Schulz B."/>
            <person name="Schulz C."/>
            <person name="Shakirov E.V."/>
            <person name="Shibagaki N."/>
            <person name="Shinohara N."/>
            <person name="Shippen D.E."/>
            <person name="Soerensen I."/>
            <person name="Sotooka R."/>
            <person name="Sugimoto N."/>
            <person name="Sugita M."/>
            <person name="Sumikawa N."/>
            <person name="Tanurdzic M."/>
            <person name="Theissen G."/>
            <person name="Ulvskov P."/>
            <person name="Wakazuki S."/>
            <person name="Weng J.K."/>
            <person name="Willats W.W."/>
            <person name="Wipf D."/>
            <person name="Wolf P.G."/>
            <person name="Yang L."/>
            <person name="Zimmer A.D."/>
            <person name="Zhu Q."/>
            <person name="Mitros T."/>
            <person name="Hellsten U."/>
            <person name="Loque D."/>
            <person name="Otillar R."/>
            <person name="Salamov A."/>
            <person name="Schmutz J."/>
            <person name="Shapiro H."/>
            <person name="Lindquist E."/>
            <person name="Lucas S."/>
            <person name="Rokhsar D."/>
            <person name="Grigoriev I.V."/>
        </authorList>
    </citation>
    <scope>NUCLEOTIDE SEQUENCE [LARGE SCALE GENOMIC DNA]</scope>
</reference>
<sequence>MTVFFRDSQAPICSRFSRLEPRLESRCSRLEPREKKEIFVPVLLLGTATAPRPSGARGWNQEKKKKFSPLYFSSGQPQLHGRRVLEAGTTTRIKVLEAGTTTRIKVCLCVCVFDAVFIAEHLRATVSCGSSESTWRNPHSRGENTSGWSHPEERISAWDVVAGYTSSAVYAAALEDLVGSLTPGNFADFVVLSESPFGQGTGIFPPVHICEKIGEEKAARIIKQLVKTFKGRGSPESQARQHSFQAKHA</sequence>